<comment type="pathway">
    <text evidence="2 7">Isoprenoid biosynthesis; isopentenyl diphosphate biosynthesis via DXP pathway; isopentenyl diphosphate from 1-deoxy-D-xylulose 5-phosphate: step 2/6.</text>
</comment>
<feature type="site" description="Transition state stabilizer" evidence="7">
    <location>
        <position position="19"/>
    </location>
</feature>
<dbReference type="Proteomes" id="UP001557484">
    <property type="component" value="Unassembled WGS sequence"/>
</dbReference>
<evidence type="ECO:0000256" key="4">
    <source>
        <dbReference type="ARBA" id="ARBA00022679"/>
    </source>
</evidence>
<comment type="catalytic activity">
    <reaction evidence="1 7">
        <text>2-C-methyl-D-erythritol 4-phosphate + CTP + H(+) = 4-CDP-2-C-methyl-D-erythritol + diphosphate</text>
        <dbReference type="Rhea" id="RHEA:13429"/>
        <dbReference type="ChEBI" id="CHEBI:15378"/>
        <dbReference type="ChEBI" id="CHEBI:33019"/>
        <dbReference type="ChEBI" id="CHEBI:37563"/>
        <dbReference type="ChEBI" id="CHEBI:57823"/>
        <dbReference type="ChEBI" id="CHEBI:58262"/>
        <dbReference type="EC" id="2.7.7.60"/>
    </reaction>
</comment>
<evidence type="ECO:0000313" key="8">
    <source>
        <dbReference type="EMBL" id="MEX1666144.1"/>
    </source>
</evidence>
<dbReference type="PANTHER" id="PTHR32125">
    <property type="entry name" value="2-C-METHYL-D-ERYTHRITOL 4-PHOSPHATE CYTIDYLYLTRANSFERASE, CHLOROPLASTIC"/>
    <property type="match status" value="1"/>
</dbReference>
<keyword evidence="5 7" id="KW-0548">Nucleotidyltransferase</keyword>
<dbReference type="Gene3D" id="3.90.550.10">
    <property type="entry name" value="Spore Coat Polysaccharide Biosynthesis Protein SpsA, Chain A"/>
    <property type="match status" value="1"/>
</dbReference>
<dbReference type="EC" id="2.7.7.60" evidence="7"/>
<reference evidence="8 9" key="1">
    <citation type="journal article" date="2011" name="Int. J. Syst. Evol. Microbiol.">
        <title>Zhongshania antarctica gen. nov., sp. nov. and Zhongshania guokunii sp. nov., gammaproteobacteria respectively isolated from coastal attached (fast) ice and surface seawater of the Antarctic.</title>
        <authorList>
            <person name="Li H.J."/>
            <person name="Zhang X.Y."/>
            <person name="Chen C.X."/>
            <person name="Zhang Y.J."/>
            <person name="Gao Z.M."/>
            <person name="Yu Y."/>
            <person name="Chen X.L."/>
            <person name="Chen B."/>
            <person name="Zhang Y.Z."/>
        </authorList>
    </citation>
    <scope>NUCLEOTIDE SEQUENCE [LARGE SCALE GENOMIC DNA]</scope>
    <source>
        <strain evidence="8 9">R06B22</strain>
    </source>
</reference>
<dbReference type="CDD" id="cd02516">
    <property type="entry name" value="CDP-ME_synthetase"/>
    <property type="match status" value="1"/>
</dbReference>
<evidence type="ECO:0000256" key="5">
    <source>
        <dbReference type="ARBA" id="ARBA00022695"/>
    </source>
</evidence>
<comment type="function">
    <text evidence="7">Catalyzes the formation of 4-diphosphocytidyl-2-C-methyl-D-erythritol from CTP and 2-C-methyl-D-erythritol 4-phosphate (MEP).</text>
</comment>
<keyword evidence="9" id="KW-1185">Reference proteome</keyword>
<organism evidence="8 9">
    <name type="scientific">Zhongshania arctica</name>
    <dbReference type="NCBI Taxonomy" id="3238302"/>
    <lineage>
        <taxon>Bacteria</taxon>
        <taxon>Pseudomonadati</taxon>
        <taxon>Pseudomonadota</taxon>
        <taxon>Gammaproteobacteria</taxon>
        <taxon>Cellvibrionales</taxon>
        <taxon>Spongiibacteraceae</taxon>
        <taxon>Zhongshania</taxon>
    </lineage>
</organism>
<dbReference type="SUPFAM" id="SSF53448">
    <property type="entry name" value="Nucleotide-diphospho-sugar transferases"/>
    <property type="match status" value="1"/>
</dbReference>
<evidence type="ECO:0000256" key="1">
    <source>
        <dbReference type="ARBA" id="ARBA00001282"/>
    </source>
</evidence>
<sequence>MLTNSRIWAVIPAAGTGSRFGGKLAKQYLPLGGKTVIEHSINTLLARGDISAIAVALHKDDEVFSSLACANDPRVLRTTGGSERANSVAQALIALEEADDADWVLVHDAARPCVSQHDIQQLLELGCAHAVGAILAAPMVDTVKRSDKRGDIAETLDRNELWRALTPQLFRFGELRDALSYCRERQFAVTDEASAIEYCGRRPLLVEGSCRNIKITYPDDLAIAEVFLSGEER</sequence>
<evidence type="ECO:0000256" key="2">
    <source>
        <dbReference type="ARBA" id="ARBA00004787"/>
    </source>
</evidence>
<dbReference type="GO" id="GO:0050518">
    <property type="term" value="F:2-C-methyl-D-erythritol 4-phosphate cytidylyltransferase activity"/>
    <property type="evidence" value="ECO:0007669"/>
    <property type="project" value="UniProtKB-EC"/>
</dbReference>
<dbReference type="RefSeq" id="WP_368376227.1">
    <property type="nucleotide sequence ID" value="NZ_JBFRYB010000001.1"/>
</dbReference>
<feature type="site" description="Positions MEP for the nucleophilic attack" evidence="7">
    <location>
        <position position="158"/>
    </location>
</feature>
<dbReference type="InterPro" id="IPR001228">
    <property type="entry name" value="IspD"/>
</dbReference>
<dbReference type="InterPro" id="IPR050088">
    <property type="entry name" value="IspD/TarI_cytidylyltransf_bact"/>
</dbReference>
<feature type="site" description="Positions MEP for the nucleophilic attack" evidence="7">
    <location>
        <position position="214"/>
    </location>
</feature>
<dbReference type="EMBL" id="JBFRYB010000001">
    <property type="protein sequence ID" value="MEX1666144.1"/>
    <property type="molecule type" value="Genomic_DNA"/>
</dbReference>
<dbReference type="PROSITE" id="PS01295">
    <property type="entry name" value="ISPD"/>
    <property type="match status" value="1"/>
</dbReference>
<gene>
    <name evidence="7 8" type="primary">ispD</name>
    <name evidence="8" type="ORF">AB4875_11665</name>
</gene>
<proteinExistence type="inferred from homology"/>
<dbReference type="InterPro" id="IPR034683">
    <property type="entry name" value="IspD/TarI"/>
</dbReference>
<keyword evidence="4 7" id="KW-0808">Transferase</keyword>
<accession>A0ABV3TZG5</accession>
<comment type="similarity">
    <text evidence="3 7">Belongs to the IspD/TarI cytidylyltransferase family. IspD subfamily.</text>
</comment>
<name>A0ABV3TZG5_9GAMM</name>
<feature type="site" description="Transition state stabilizer" evidence="7">
    <location>
        <position position="26"/>
    </location>
</feature>
<comment type="caution">
    <text evidence="8">The sequence shown here is derived from an EMBL/GenBank/DDBJ whole genome shotgun (WGS) entry which is preliminary data.</text>
</comment>
<dbReference type="HAMAP" id="MF_00108">
    <property type="entry name" value="IspD"/>
    <property type="match status" value="1"/>
</dbReference>
<dbReference type="InterPro" id="IPR029044">
    <property type="entry name" value="Nucleotide-diphossugar_trans"/>
</dbReference>
<dbReference type="PANTHER" id="PTHR32125:SF4">
    <property type="entry name" value="2-C-METHYL-D-ERYTHRITOL 4-PHOSPHATE CYTIDYLYLTRANSFERASE, CHLOROPLASTIC"/>
    <property type="match status" value="1"/>
</dbReference>
<protein>
    <recommendedName>
        <fullName evidence="7">2-C-methyl-D-erythritol 4-phosphate cytidylyltransferase</fullName>
        <ecNumber evidence="7">2.7.7.60</ecNumber>
    </recommendedName>
    <alternativeName>
        <fullName evidence="7">4-diphosphocytidyl-2C-methyl-D-erythritol synthase</fullName>
    </alternativeName>
    <alternativeName>
        <fullName evidence="7">MEP cytidylyltransferase</fullName>
        <shortName evidence="7">MCT</shortName>
    </alternativeName>
</protein>
<evidence type="ECO:0000256" key="3">
    <source>
        <dbReference type="ARBA" id="ARBA00009789"/>
    </source>
</evidence>
<evidence type="ECO:0000256" key="6">
    <source>
        <dbReference type="ARBA" id="ARBA00023229"/>
    </source>
</evidence>
<dbReference type="NCBIfam" id="TIGR00453">
    <property type="entry name" value="ispD"/>
    <property type="match status" value="1"/>
</dbReference>
<evidence type="ECO:0000256" key="7">
    <source>
        <dbReference type="HAMAP-Rule" id="MF_00108"/>
    </source>
</evidence>
<evidence type="ECO:0000313" key="9">
    <source>
        <dbReference type="Proteomes" id="UP001557484"/>
    </source>
</evidence>
<dbReference type="InterPro" id="IPR018294">
    <property type="entry name" value="ISPD_synthase_CS"/>
</dbReference>
<keyword evidence="6 7" id="KW-0414">Isoprene biosynthesis</keyword>
<dbReference type="Pfam" id="PF01128">
    <property type="entry name" value="IspD"/>
    <property type="match status" value="1"/>
</dbReference>